<sequence length="66" mass="7468">MISKQDQLDRHIAVQSALGSQRIDGFEPDAKVVGDAEKWARGEMSIADAIADYKERLCHRRPPNFE</sequence>
<evidence type="ECO:0000313" key="3">
    <source>
        <dbReference type="Proteomes" id="UP001164737"/>
    </source>
</evidence>
<proteinExistence type="predicted"/>
<evidence type="ECO:0000313" key="2">
    <source>
        <dbReference type="EMBL" id="WAH66790.1"/>
    </source>
</evidence>
<dbReference type="CDD" id="cd11586">
    <property type="entry name" value="VbhA_like"/>
    <property type="match status" value="1"/>
</dbReference>
<dbReference type="Pfam" id="PF18495">
    <property type="entry name" value="VbhA"/>
    <property type="match status" value="1"/>
</dbReference>
<reference evidence="2" key="1">
    <citation type="submission" date="2022-10" db="EMBL/GenBank/DDBJ databases">
        <title>Complete genome sequence resource for Xanthomonas hortorum isolated from Greek Oregano.</title>
        <authorList>
            <person name="Gonzalez-Tobon J."/>
            <person name="Helmann T.C."/>
            <person name="Daughtrey M."/>
            <person name="Stodghill P.V."/>
            <person name="Filiatrault M.J."/>
        </authorList>
    </citation>
    <scope>NUCLEOTIDE SEQUENCE</scope>
    <source>
        <strain evidence="2">Oregano 108</strain>
    </source>
</reference>
<dbReference type="Proteomes" id="UP001164737">
    <property type="component" value="Chromosome"/>
</dbReference>
<dbReference type="RefSeq" id="WP_268215220.1">
    <property type="nucleotide sequence ID" value="NZ_CP107241.1"/>
</dbReference>
<dbReference type="AlphaFoldDB" id="A0AA47EWR7"/>
<protein>
    <submittedName>
        <fullName evidence="2">Antitoxin VbhA family protein</fullName>
    </submittedName>
</protein>
<dbReference type="InterPro" id="IPR043038">
    <property type="entry name" value="VbhA_sf"/>
</dbReference>
<organism evidence="2 3">
    <name type="scientific">Xanthomonas hortorum</name>
    <dbReference type="NCBI Taxonomy" id="56454"/>
    <lineage>
        <taxon>Bacteria</taxon>
        <taxon>Pseudomonadati</taxon>
        <taxon>Pseudomonadota</taxon>
        <taxon>Gammaproteobacteria</taxon>
        <taxon>Lysobacterales</taxon>
        <taxon>Lysobacteraceae</taxon>
        <taxon>Xanthomonas</taxon>
    </lineage>
</organism>
<dbReference type="InterPro" id="IPR033788">
    <property type="entry name" value="VbhA-like"/>
</dbReference>
<feature type="domain" description="Antitoxin VbhA" evidence="1">
    <location>
        <begin position="10"/>
        <end position="56"/>
    </location>
</feature>
<name>A0AA47EWR7_9XANT</name>
<dbReference type="Gene3D" id="1.10.8.1050">
    <property type="entry name" value="Antitoxin VbhA-like"/>
    <property type="match status" value="1"/>
</dbReference>
<dbReference type="EMBL" id="CP107241">
    <property type="protein sequence ID" value="WAH66790.1"/>
    <property type="molecule type" value="Genomic_DNA"/>
</dbReference>
<accession>A0AA47EWR7</accession>
<gene>
    <name evidence="2" type="ORF">OEG85_21235</name>
</gene>
<evidence type="ECO:0000259" key="1">
    <source>
        <dbReference type="Pfam" id="PF18495"/>
    </source>
</evidence>
<dbReference type="InterPro" id="IPR041535">
    <property type="entry name" value="VbhA"/>
</dbReference>